<dbReference type="AlphaFoldDB" id="A0AAW8DZE9"/>
<name>A0AAW8DZE9_9BURK</name>
<dbReference type="PANTHER" id="PTHR30251">
    <property type="entry name" value="PILUS ASSEMBLY CHAPERONE"/>
    <property type="match status" value="1"/>
</dbReference>
<evidence type="ECO:0000313" key="5">
    <source>
        <dbReference type="Proteomes" id="UP001244295"/>
    </source>
</evidence>
<dbReference type="InterPro" id="IPR013783">
    <property type="entry name" value="Ig-like_fold"/>
</dbReference>
<protein>
    <submittedName>
        <fullName evidence="4">Fimbrial chaperone protein</fullName>
    </submittedName>
</protein>
<evidence type="ECO:0000259" key="3">
    <source>
        <dbReference type="Pfam" id="PF00345"/>
    </source>
</evidence>
<proteinExistence type="predicted"/>
<dbReference type="Pfam" id="PF00345">
    <property type="entry name" value="PapD_N"/>
    <property type="match status" value="1"/>
</dbReference>
<feature type="region of interest" description="Disordered" evidence="1">
    <location>
        <begin position="243"/>
        <end position="269"/>
    </location>
</feature>
<comment type="caution">
    <text evidence="4">The sequence shown here is derived from an EMBL/GenBank/DDBJ whole genome shotgun (WGS) entry which is preliminary data.</text>
</comment>
<dbReference type="InterPro" id="IPR050643">
    <property type="entry name" value="Periplasmic_pilus_chap"/>
</dbReference>
<accession>A0AAW8DZE9</accession>
<dbReference type="GO" id="GO:0071555">
    <property type="term" value="P:cell wall organization"/>
    <property type="evidence" value="ECO:0007669"/>
    <property type="project" value="InterPro"/>
</dbReference>
<evidence type="ECO:0000256" key="2">
    <source>
        <dbReference type="SAM" id="SignalP"/>
    </source>
</evidence>
<feature type="chain" id="PRO_5043353327" evidence="2">
    <location>
        <begin position="37"/>
        <end position="269"/>
    </location>
</feature>
<organism evidence="4 5">
    <name type="scientific">Variovorax boronicumulans</name>
    <dbReference type="NCBI Taxonomy" id="436515"/>
    <lineage>
        <taxon>Bacteria</taxon>
        <taxon>Pseudomonadati</taxon>
        <taxon>Pseudomonadota</taxon>
        <taxon>Betaproteobacteria</taxon>
        <taxon>Burkholderiales</taxon>
        <taxon>Comamonadaceae</taxon>
        <taxon>Variovorax</taxon>
    </lineage>
</organism>
<dbReference type="GO" id="GO:0030288">
    <property type="term" value="C:outer membrane-bounded periplasmic space"/>
    <property type="evidence" value="ECO:0007669"/>
    <property type="project" value="InterPro"/>
</dbReference>
<keyword evidence="2" id="KW-0732">Signal</keyword>
<dbReference type="Proteomes" id="UP001244295">
    <property type="component" value="Unassembled WGS sequence"/>
</dbReference>
<feature type="signal peptide" evidence="2">
    <location>
        <begin position="1"/>
        <end position="36"/>
    </location>
</feature>
<dbReference type="Gene3D" id="2.60.40.10">
    <property type="entry name" value="Immunoglobulins"/>
    <property type="match status" value="1"/>
</dbReference>
<reference evidence="4" key="1">
    <citation type="submission" date="2023-07" db="EMBL/GenBank/DDBJ databases">
        <title>Sorghum-associated microbial communities from plants grown in Nebraska, USA.</title>
        <authorList>
            <person name="Schachtman D."/>
        </authorList>
    </citation>
    <scope>NUCLEOTIDE SEQUENCE</scope>
    <source>
        <strain evidence="4">DS2795</strain>
    </source>
</reference>
<dbReference type="PANTHER" id="PTHR30251:SF4">
    <property type="entry name" value="SLR1668 PROTEIN"/>
    <property type="match status" value="1"/>
</dbReference>
<gene>
    <name evidence="4" type="ORF">J2W25_003946</name>
</gene>
<sequence length="269" mass="28759">MTAFTAGRHGMRRALLPVAWGAGLLLSALAPAPAAATSLSVAPLRIVLTPQRPVASLTMGNAEDTEVAVQAEVVAWSQQDGRDAYEPTRDVLVNPTIFRLPPGGRQIVRLGLQVPADAGERSYRVFLRQLPRDQALPADGTEGAKVQTLLRIGVPIFVPPLQLRRALQWSLQPSGRATGTAGTAWRLVFDNQGSEHIQVTQLVVRREDGTELLRKSLSQYALAGQSAGIDIELPALPPDTRLQVEAATDAPEASSSATVRVPRAPATPR</sequence>
<feature type="domain" description="Pili assembly chaperone N-terminal" evidence="3">
    <location>
        <begin position="39"/>
        <end position="163"/>
    </location>
</feature>
<dbReference type="EMBL" id="JAUSRR010000006">
    <property type="protein sequence ID" value="MDP9924910.1"/>
    <property type="molecule type" value="Genomic_DNA"/>
</dbReference>
<dbReference type="RefSeq" id="WP_307637495.1">
    <property type="nucleotide sequence ID" value="NZ_JAUSRR010000006.1"/>
</dbReference>
<dbReference type="SUPFAM" id="SSF49354">
    <property type="entry name" value="PapD-like"/>
    <property type="match status" value="1"/>
</dbReference>
<evidence type="ECO:0000313" key="4">
    <source>
        <dbReference type="EMBL" id="MDP9924910.1"/>
    </source>
</evidence>
<dbReference type="InterPro" id="IPR008962">
    <property type="entry name" value="PapD-like_sf"/>
</dbReference>
<evidence type="ECO:0000256" key="1">
    <source>
        <dbReference type="SAM" id="MobiDB-lite"/>
    </source>
</evidence>
<dbReference type="InterPro" id="IPR016147">
    <property type="entry name" value="Pili_assmbl_chaperone_N"/>
</dbReference>